<keyword evidence="4" id="KW-1185">Reference proteome</keyword>
<comment type="caution">
    <text evidence="3">The sequence shown here is derived from an EMBL/GenBank/DDBJ whole genome shotgun (WGS) entry which is preliminary data.</text>
</comment>
<dbReference type="Pfam" id="PF15072">
    <property type="entry name" value="HROB"/>
    <property type="match status" value="1"/>
</dbReference>
<dbReference type="EMBL" id="CAIIXF020000005">
    <property type="protein sequence ID" value="CAH1783743.1"/>
    <property type="molecule type" value="Genomic_DNA"/>
</dbReference>
<feature type="compositionally biased region" description="Polar residues" evidence="1">
    <location>
        <begin position="103"/>
        <end position="120"/>
    </location>
</feature>
<feature type="domain" description="Homologous recombination OB-fold protein OB-fold" evidence="2">
    <location>
        <begin position="563"/>
        <end position="644"/>
    </location>
</feature>
<dbReference type="AlphaFoldDB" id="A0A8J1T760"/>
<feature type="region of interest" description="Disordered" evidence="1">
    <location>
        <begin position="99"/>
        <end position="125"/>
    </location>
</feature>
<dbReference type="OrthoDB" id="21443at2759"/>
<proteinExistence type="predicted"/>
<evidence type="ECO:0000313" key="3">
    <source>
        <dbReference type="EMBL" id="CAH1783743.1"/>
    </source>
</evidence>
<dbReference type="PANTHER" id="PTHR14523:SF1">
    <property type="entry name" value="HOMOLOGOUS RECOMBINATION OB-FOLD PROTEIN"/>
    <property type="match status" value="1"/>
</dbReference>
<gene>
    <name evidence="3" type="ORF">OFUS_LOCUS10053</name>
</gene>
<feature type="compositionally biased region" description="Polar residues" evidence="1">
    <location>
        <begin position="148"/>
        <end position="193"/>
    </location>
</feature>
<evidence type="ECO:0000313" key="4">
    <source>
        <dbReference type="Proteomes" id="UP000749559"/>
    </source>
</evidence>
<feature type="region of interest" description="Disordered" evidence="1">
    <location>
        <begin position="411"/>
        <end position="440"/>
    </location>
</feature>
<dbReference type="GO" id="GO:0000725">
    <property type="term" value="P:recombinational repair"/>
    <property type="evidence" value="ECO:0007669"/>
    <property type="project" value="InterPro"/>
</dbReference>
<protein>
    <recommendedName>
        <fullName evidence="2">Homologous recombination OB-fold protein OB-fold domain-containing protein</fullName>
    </recommendedName>
</protein>
<dbReference type="InterPro" id="IPR028045">
    <property type="entry name" value="HROB"/>
</dbReference>
<feature type="compositionally biased region" description="Polar residues" evidence="1">
    <location>
        <begin position="411"/>
        <end position="434"/>
    </location>
</feature>
<accession>A0A8J1T760</accession>
<name>A0A8J1T760_OWEFU</name>
<evidence type="ECO:0000256" key="1">
    <source>
        <dbReference type="SAM" id="MobiDB-lite"/>
    </source>
</evidence>
<dbReference type="InterPro" id="IPR058570">
    <property type="entry name" value="HROB_OB"/>
</dbReference>
<feature type="region of interest" description="Disordered" evidence="1">
    <location>
        <begin position="141"/>
        <end position="206"/>
    </location>
</feature>
<dbReference type="Proteomes" id="UP000749559">
    <property type="component" value="Unassembled WGS sequence"/>
</dbReference>
<feature type="compositionally biased region" description="Polar residues" evidence="1">
    <location>
        <begin position="337"/>
        <end position="365"/>
    </location>
</feature>
<reference evidence="3" key="1">
    <citation type="submission" date="2022-03" db="EMBL/GenBank/DDBJ databases">
        <authorList>
            <person name="Martin C."/>
        </authorList>
    </citation>
    <scope>NUCLEOTIDE SEQUENCE</scope>
</reference>
<feature type="region of interest" description="Disordered" evidence="1">
    <location>
        <begin position="28"/>
        <end position="66"/>
    </location>
</feature>
<feature type="compositionally biased region" description="Basic residues" evidence="1">
    <location>
        <begin position="466"/>
        <end position="475"/>
    </location>
</feature>
<sequence>MFKIQDDDDSFDLEDEDFLAAALEVEASQPKVTKKRSSFEIGSVEKSSHHPVNHRKSPEVSSVDLSSRNVKTKHLLISPSKKFKFKSTKDNFHNELRDYPGKFTTSSDSQESIVKSSQLSEEFPMDQPTRVQISAQKVASFLKDDSPSNRNISKNQQESESSPTVSPISNKIQNYPSVIDFNSDTSNQNSMESISPELPVSSIPSSNSPDFELDIDVAAVCHKSGKQQSNILDAIKPTDVLTSSAIFKISQDSYDSDLDLSFGESPLGKNTLNGASRLSSIPVQKALSREIFKAPQIETNSNEGRENQFTPTTLQHNFSSNAKNIMRSANRIPLAINTEQRPAQVTPQRELSTQRQTEPATSIQPSFDIHSTADVNKSSFSAVNNTNSPANNKVTNKEQHKKTYCFKNSTRTPIKASQPSMPARSNISTNSPSVLGQAPQRVRVPVTTSPARQPAQRVVTPISTKHGPRRIKRKFPGPAGILPKLAENTGFDSVVIPSEDRVSPDKNTPVLSQLSQSSEDHFGHGAWTAMTAELGHDSETILTNHNIATVLRKASKKLLPRGKVPLLCALIDNVEILPNDASVILKDPTGKIKGTIHRDVIRDYQPQLQAGTVLILRQAGVFSPSGKAHYLNITPNNLVRMYSKLSDGEINCASISELNIADLEKMSENVPESPMPIHSPMIGTGGLSLQNSPQLGGTVGTHSHSTPLFNTTPYQIPIPRLQNTPQRAIKPLGYTSKQNSSQAMRPPVCITPARHTVQNRSMECGSTTPLQGNIVQRSQRINGATPNIQQVSYTPSTNTATARRVNPTMLTPSTSNITTPKQRFNFKPVVVPSPLRFNNPGQSANDPGSIRAPLFEMKENTPVAMVTDTRQADVWDDSNIDDAVLASLEEEF</sequence>
<feature type="region of interest" description="Disordered" evidence="1">
    <location>
        <begin position="464"/>
        <end position="483"/>
    </location>
</feature>
<evidence type="ECO:0000259" key="2">
    <source>
        <dbReference type="Pfam" id="PF15072"/>
    </source>
</evidence>
<feature type="region of interest" description="Disordered" evidence="1">
    <location>
        <begin position="337"/>
        <end position="366"/>
    </location>
</feature>
<organism evidence="3 4">
    <name type="scientific">Owenia fusiformis</name>
    <name type="common">Polychaete worm</name>
    <dbReference type="NCBI Taxonomy" id="6347"/>
    <lineage>
        <taxon>Eukaryota</taxon>
        <taxon>Metazoa</taxon>
        <taxon>Spiralia</taxon>
        <taxon>Lophotrochozoa</taxon>
        <taxon>Annelida</taxon>
        <taxon>Polychaeta</taxon>
        <taxon>Sedentaria</taxon>
        <taxon>Canalipalpata</taxon>
        <taxon>Sabellida</taxon>
        <taxon>Oweniida</taxon>
        <taxon>Oweniidae</taxon>
        <taxon>Owenia</taxon>
    </lineage>
</organism>
<dbReference type="PANTHER" id="PTHR14523">
    <property type="entry name" value="UNCHARACTERIZED PROTEIN C17ORF53 HOMOLOG"/>
    <property type="match status" value="1"/>
</dbReference>